<gene>
    <name evidence="2" type="ORF">H8706_04735</name>
</gene>
<dbReference type="Proteomes" id="UP000647416">
    <property type="component" value="Unassembled WGS sequence"/>
</dbReference>
<comment type="caution">
    <text evidence="2">The sequence shown here is derived from an EMBL/GenBank/DDBJ whole genome shotgun (WGS) entry which is preliminary data.</text>
</comment>
<name>A0A926IT42_9FIRM</name>
<organism evidence="2 3">
    <name type="scientific">Qingrenia yutianensis</name>
    <dbReference type="NCBI Taxonomy" id="2763676"/>
    <lineage>
        <taxon>Bacteria</taxon>
        <taxon>Bacillati</taxon>
        <taxon>Bacillota</taxon>
        <taxon>Clostridia</taxon>
        <taxon>Eubacteriales</taxon>
        <taxon>Oscillospiraceae</taxon>
        <taxon>Qingrenia</taxon>
    </lineage>
</organism>
<keyword evidence="1" id="KW-0175">Coiled coil</keyword>
<accession>A0A926IT42</accession>
<dbReference type="EMBL" id="JACRTE010000004">
    <property type="protein sequence ID" value="MBC8596175.1"/>
    <property type="molecule type" value="Genomic_DNA"/>
</dbReference>
<sequence length="399" mass="44688">MNYDGEVIIGTKLDTDGIENDIDKLKKDLADGKSSKRIGENDIGEKLVEGIAFGIKKNAYQATEAMDAAMKELKLKRSVGLVDEEEYYAEMENLRDKYFEKGSLGWWNYTAEIIGYETKVYNEQQKNLEKTFDAIEKRVEEFDRTLDKSVASYERKMESLANKEEKFSKKLTNGDFVQKLTFNTGDDAKSVFEDGVWKRKSADEVSYGLNDFKSEIALLSTYNSLLDKLMQKENLPGDILESLKGKDAESGIGFMSALLNLSDEDYEKYLGGLSARSEISDKIAKTLYNREAQQIKEEFLGELKEAFGNVNENFLECGKTAATAFGSSFGAKIEEILNSIKATIESELESIECSFSVDVSSADKGNTRIYNLYGSGETTAQKLQAARADAELEHLRGGY</sequence>
<protein>
    <submittedName>
        <fullName evidence="2">Uncharacterized protein</fullName>
    </submittedName>
</protein>
<reference evidence="2" key="1">
    <citation type="submission" date="2020-08" db="EMBL/GenBank/DDBJ databases">
        <title>Genome public.</title>
        <authorList>
            <person name="Liu C."/>
            <person name="Sun Q."/>
        </authorList>
    </citation>
    <scope>NUCLEOTIDE SEQUENCE</scope>
    <source>
        <strain evidence="2">NSJ-50</strain>
    </source>
</reference>
<evidence type="ECO:0000256" key="1">
    <source>
        <dbReference type="SAM" id="Coils"/>
    </source>
</evidence>
<dbReference type="AlphaFoldDB" id="A0A926IT42"/>
<feature type="coiled-coil region" evidence="1">
    <location>
        <begin position="125"/>
        <end position="170"/>
    </location>
</feature>
<proteinExistence type="predicted"/>
<evidence type="ECO:0000313" key="2">
    <source>
        <dbReference type="EMBL" id="MBC8596175.1"/>
    </source>
</evidence>
<dbReference type="RefSeq" id="WP_262431710.1">
    <property type="nucleotide sequence ID" value="NZ_JACRTE010000004.1"/>
</dbReference>
<keyword evidence="3" id="KW-1185">Reference proteome</keyword>
<evidence type="ECO:0000313" key="3">
    <source>
        <dbReference type="Proteomes" id="UP000647416"/>
    </source>
</evidence>